<evidence type="ECO:0000313" key="1">
    <source>
        <dbReference type="EMBL" id="MBP0463391.1"/>
    </source>
</evidence>
<keyword evidence="2" id="KW-1185">Reference proteome</keyword>
<dbReference type="Proteomes" id="UP000680815">
    <property type="component" value="Unassembled WGS sequence"/>
</dbReference>
<organism evidence="1 2">
    <name type="scientific">Roseomonas nitratireducens</name>
    <dbReference type="NCBI Taxonomy" id="2820810"/>
    <lineage>
        <taxon>Bacteria</taxon>
        <taxon>Pseudomonadati</taxon>
        <taxon>Pseudomonadota</taxon>
        <taxon>Alphaproteobacteria</taxon>
        <taxon>Acetobacterales</taxon>
        <taxon>Roseomonadaceae</taxon>
        <taxon>Roseomonas</taxon>
    </lineage>
</organism>
<reference evidence="1 2" key="1">
    <citation type="submission" date="2021-03" db="EMBL/GenBank/DDBJ databases">
        <authorList>
            <person name="So Y."/>
        </authorList>
    </citation>
    <scope>NUCLEOTIDE SEQUENCE [LARGE SCALE GENOMIC DNA]</scope>
    <source>
        <strain evidence="1 2">PWR1</strain>
    </source>
</reference>
<evidence type="ECO:0000313" key="2">
    <source>
        <dbReference type="Proteomes" id="UP000680815"/>
    </source>
</evidence>
<dbReference type="PROSITE" id="PS51257">
    <property type="entry name" value="PROKAR_LIPOPROTEIN"/>
    <property type="match status" value="1"/>
</dbReference>
<comment type="caution">
    <text evidence="1">The sequence shown here is derived from an EMBL/GenBank/DDBJ whole genome shotgun (WGS) entry which is preliminary data.</text>
</comment>
<accession>A0ABS4ARC7</accession>
<dbReference type="RefSeq" id="WP_209350771.1">
    <property type="nucleotide sequence ID" value="NZ_JAGIYZ010000003.1"/>
</dbReference>
<proteinExistence type="predicted"/>
<sequence length="209" mass="21762">MIARRTLLLLPLLAACEELRTPQAGLTGVLVSTPSAQGPLRAAVEATAAAFDREGQGLDGRPAEAALALARFEALAIETTDRNAFPTMSPTVPIAMRVARDENRAALGVTQNAPAADVVRALARAAERLRANDPPGAAAALDRRLFEPGGEVTRDRLGALGPLPAAAQASAALAREVRRLDLDRGWAGAGNWWQTGERGTITDGLGAGF</sequence>
<protein>
    <submittedName>
        <fullName evidence="1">Uncharacterized protein</fullName>
    </submittedName>
</protein>
<dbReference type="EMBL" id="JAGIYZ010000003">
    <property type="protein sequence ID" value="MBP0463391.1"/>
    <property type="molecule type" value="Genomic_DNA"/>
</dbReference>
<name>A0ABS4ARC7_9PROT</name>
<gene>
    <name evidence="1" type="ORF">J5Y09_05665</name>
</gene>